<feature type="domain" description="VWFA" evidence="1">
    <location>
        <begin position="14"/>
        <end position="195"/>
    </location>
</feature>
<dbReference type="EMBL" id="JAFBDT010000014">
    <property type="protein sequence ID" value="MBM7562243.1"/>
    <property type="molecule type" value="Genomic_DNA"/>
</dbReference>
<organism evidence="2 3">
    <name type="scientific">Fusibacter tunisiensis</name>
    <dbReference type="NCBI Taxonomy" id="1008308"/>
    <lineage>
        <taxon>Bacteria</taxon>
        <taxon>Bacillati</taxon>
        <taxon>Bacillota</taxon>
        <taxon>Clostridia</taxon>
        <taxon>Eubacteriales</taxon>
        <taxon>Eubacteriales Family XII. Incertae Sedis</taxon>
        <taxon>Fusibacter</taxon>
    </lineage>
</organism>
<evidence type="ECO:0000313" key="3">
    <source>
        <dbReference type="Proteomes" id="UP000767854"/>
    </source>
</evidence>
<sequence>MLDRLGNMGTRDLHLFFLIDASDSMSYGGKVETLNNAIRESIPHIREIAREAEGSIKVHALTFSTGARWIYNHVDIENFIWEDVKTKGVTDMGRGFEVLADSLETGFEKARGYQPVMILLSDGLPTDDYEAGLKKLTDTYWGSKALRIAIAIGGDTDMDVLQDFIGDSFGGELKPLLAKNAIELRNYIRWASTAVSQASINPSVGKVPLPPTVPKNEDPNEMDWDW</sequence>
<evidence type="ECO:0000313" key="2">
    <source>
        <dbReference type="EMBL" id="MBM7562243.1"/>
    </source>
</evidence>
<dbReference type="InterPro" id="IPR036465">
    <property type="entry name" value="vWFA_dom_sf"/>
</dbReference>
<accession>A0ABS2MS44</accession>
<keyword evidence="3" id="KW-1185">Reference proteome</keyword>
<name>A0ABS2MS44_9FIRM</name>
<dbReference type="PROSITE" id="PS50234">
    <property type="entry name" value="VWFA"/>
    <property type="match status" value="1"/>
</dbReference>
<dbReference type="InterPro" id="IPR002035">
    <property type="entry name" value="VWF_A"/>
</dbReference>
<dbReference type="Gene3D" id="3.40.50.410">
    <property type="entry name" value="von Willebrand factor, type A domain"/>
    <property type="match status" value="1"/>
</dbReference>
<evidence type="ECO:0000259" key="1">
    <source>
        <dbReference type="PROSITE" id="PS50234"/>
    </source>
</evidence>
<dbReference type="SMART" id="SM00327">
    <property type="entry name" value="VWA"/>
    <property type="match status" value="1"/>
</dbReference>
<dbReference type="Pfam" id="PF00092">
    <property type="entry name" value="VWA"/>
    <property type="match status" value="1"/>
</dbReference>
<gene>
    <name evidence="2" type="ORF">JOC49_001786</name>
</gene>
<dbReference type="Proteomes" id="UP000767854">
    <property type="component" value="Unassembled WGS sequence"/>
</dbReference>
<dbReference type="RefSeq" id="WP_204664466.1">
    <property type="nucleotide sequence ID" value="NZ_JAFBDT010000014.1"/>
</dbReference>
<dbReference type="SUPFAM" id="SSF53300">
    <property type="entry name" value="vWA-like"/>
    <property type="match status" value="1"/>
</dbReference>
<protein>
    <submittedName>
        <fullName evidence="2">Uncharacterized protein YegL</fullName>
    </submittedName>
</protein>
<comment type="caution">
    <text evidence="2">The sequence shown here is derived from an EMBL/GenBank/DDBJ whole genome shotgun (WGS) entry which is preliminary data.</text>
</comment>
<proteinExistence type="predicted"/>
<reference evidence="2 3" key="1">
    <citation type="submission" date="2021-01" db="EMBL/GenBank/DDBJ databases">
        <title>Genomic Encyclopedia of Type Strains, Phase IV (KMG-IV): sequencing the most valuable type-strain genomes for metagenomic binning, comparative biology and taxonomic classification.</title>
        <authorList>
            <person name="Goeker M."/>
        </authorList>
    </citation>
    <scope>NUCLEOTIDE SEQUENCE [LARGE SCALE GENOMIC DNA]</scope>
    <source>
        <strain evidence="2 3">DSM 24436</strain>
    </source>
</reference>